<name>M6U2L1_9LEPT</name>
<gene>
    <name evidence="1" type="ORF">LEP1GSC186_3192</name>
</gene>
<dbReference type="AlphaFoldDB" id="M6U2L1"/>
<comment type="caution">
    <text evidence="1">The sequence shown here is derived from an EMBL/GenBank/DDBJ whole genome shotgun (WGS) entry which is preliminary data.</text>
</comment>
<evidence type="ECO:0000313" key="1">
    <source>
        <dbReference type="EMBL" id="EMO38735.1"/>
    </source>
</evidence>
<dbReference type="EMBL" id="AHOP02000067">
    <property type="protein sequence ID" value="EMO38735.1"/>
    <property type="molecule type" value="Genomic_DNA"/>
</dbReference>
<reference evidence="1 2" key="1">
    <citation type="submission" date="2013-01" db="EMBL/GenBank/DDBJ databases">
        <authorList>
            <person name="Harkins D.M."/>
            <person name="Durkin A.S."/>
            <person name="Brinkac L.M."/>
            <person name="Haft D.H."/>
            <person name="Selengut J.D."/>
            <person name="Sanka R."/>
            <person name="DePew J."/>
            <person name="Purushe J."/>
            <person name="Matthias M.A."/>
            <person name="Vinetz J.M."/>
            <person name="Sutton G.G."/>
            <person name="Nierman W.C."/>
            <person name="Fouts D.E."/>
        </authorList>
    </citation>
    <scope>NUCLEOTIDE SEQUENCE [LARGE SCALE GENOMIC DNA]</scope>
    <source>
        <strain evidence="1 2">ZUN142</strain>
    </source>
</reference>
<dbReference type="Proteomes" id="UP000012153">
    <property type="component" value="Unassembled WGS sequence"/>
</dbReference>
<sequence length="72" mass="8290">MTESICVEKDLLKEALSRIQQLIKIEKSIGWVELNRRVDELYLSEGSMGIIENLEEMLNDYIQNGSRCDGND</sequence>
<protein>
    <submittedName>
        <fullName evidence="1">Uncharacterized protein</fullName>
    </submittedName>
</protein>
<proteinExistence type="predicted"/>
<organism evidence="1 2">
    <name type="scientific">Leptospira noguchii serovar Autumnalis str. ZUN142</name>
    <dbReference type="NCBI Taxonomy" id="1085540"/>
    <lineage>
        <taxon>Bacteria</taxon>
        <taxon>Pseudomonadati</taxon>
        <taxon>Spirochaetota</taxon>
        <taxon>Spirochaetia</taxon>
        <taxon>Leptospirales</taxon>
        <taxon>Leptospiraceae</taxon>
        <taxon>Leptospira</taxon>
    </lineage>
</organism>
<accession>M6U2L1</accession>
<evidence type="ECO:0000313" key="2">
    <source>
        <dbReference type="Proteomes" id="UP000012153"/>
    </source>
</evidence>